<evidence type="ECO:0000313" key="1">
    <source>
        <dbReference type="EMBL" id="MBF8642742.1"/>
    </source>
</evidence>
<sequence length="97" mass="11156">MEIASSASPTLSLNLANHPAKYRATLEAQKAEMFAFWQQNRERSYAEAGRIFSEKEKRKAGFRAWADAQIEALEPQQYHNMVRTELNRLVSGKPRTE</sequence>
<organism evidence="2 3">
    <name type="scientific">Pseudomonas luteola</name>
    <dbReference type="NCBI Taxonomy" id="47886"/>
    <lineage>
        <taxon>Bacteria</taxon>
        <taxon>Pseudomonadati</taxon>
        <taxon>Pseudomonadota</taxon>
        <taxon>Gammaproteobacteria</taxon>
        <taxon>Pseudomonadales</taxon>
        <taxon>Pseudomonadaceae</taxon>
        <taxon>Pseudomonas</taxon>
    </lineage>
</organism>
<reference evidence="2 3" key="1">
    <citation type="submission" date="2018-06" db="EMBL/GenBank/DDBJ databases">
        <authorList>
            <consortium name="Pathogen Informatics"/>
            <person name="Doyle S."/>
        </authorList>
    </citation>
    <scope>NUCLEOTIDE SEQUENCE [LARGE SCALE GENOMIC DNA]</scope>
    <source>
        <strain evidence="2 3">NCTC11842</strain>
    </source>
</reference>
<evidence type="ECO:0000313" key="2">
    <source>
        <dbReference type="EMBL" id="SPZ16858.1"/>
    </source>
</evidence>
<dbReference type="EMBL" id="UAUF01000016">
    <property type="protein sequence ID" value="SPZ16858.1"/>
    <property type="molecule type" value="Genomic_DNA"/>
</dbReference>
<keyword evidence="4" id="KW-1185">Reference proteome</keyword>
<accession>A0A2X2D9J6</accession>
<dbReference type="AlphaFoldDB" id="A0A2X2D9J6"/>
<gene>
    <name evidence="1" type="ORF">IRZ65_18890</name>
    <name evidence="2" type="ORF">NCTC11842_05898</name>
</gene>
<dbReference type="Proteomes" id="UP000626180">
    <property type="component" value="Unassembled WGS sequence"/>
</dbReference>
<evidence type="ECO:0000313" key="3">
    <source>
        <dbReference type="Proteomes" id="UP000250443"/>
    </source>
</evidence>
<protein>
    <submittedName>
        <fullName evidence="2">Uncharacterized protein</fullName>
    </submittedName>
</protein>
<dbReference type="Proteomes" id="UP000250443">
    <property type="component" value="Unassembled WGS sequence"/>
</dbReference>
<dbReference type="EMBL" id="JADMCD010000011">
    <property type="protein sequence ID" value="MBF8642742.1"/>
    <property type="molecule type" value="Genomic_DNA"/>
</dbReference>
<dbReference type="RefSeq" id="WP_073450500.1">
    <property type="nucleotide sequence ID" value="NZ_CP069263.1"/>
</dbReference>
<reference evidence="1 4" key="2">
    <citation type="submission" date="2020-10" db="EMBL/GenBank/DDBJ databases">
        <title>Genome sequences of Pseudomonas isolates.</title>
        <authorList>
            <person name="Wessels L."/>
            <person name="Reich F."/>
            <person name="Hammerl J."/>
        </authorList>
    </citation>
    <scope>NUCLEOTIDE SEQUENCE [LARGE SCALE GENOMIC DNA]</scope>
    <source>
        <strain evidence="1 4">20-MO00624-0</strain>
    </source>
</reference>
<name>A0A2X2D9J6_PSELU</name>
<proteinExistence type="predicted"/>
<evidence type="ECO:0000313" key="4">
    <source>
        <dbReference type="Proteomes" id="UP000626180"/>
    </source>
</evidence>